<keyword evidence="18" id="KW-1185">Reference proteome</keyword>
<dbReference type="PROSITE" id="PS50994">
    <property type="entry name" value="INTEGRASE"/>
    <property type="match status" value="1"/>
</dbReference>
<dbReference type="SUPFAM" id="SSF56672">
    <property type="entry name" value="DNA/RNA polymerases"/>
    <property type="match status" value="1"/>
</dbReference>
<dbReference type="Pfam" id="PF00385">
    <property type="entry name" value="Chromo"/>
    <property type="match status" value="1"/>
</dbReference>
<feature type="domain" description="Reverse transcriptase" evidence="15">
    <location>
        <begin position="537"/>
        <end position="708"/>
    </location>
</feature>
<evidence type="ECO:0000256" key="6">
    <source>
        <dbReference type="ARBA" id="ARBA00022722"/>
    </source>
</evidence>
<keyword evidence="13" id="KW-1133">Transmembrane helix</keyword>
<evidence type="ECO:0000313" key="18">
    <source>
        <dbReference type="Proteomes" id="UP001529510"/>
    </source>
</evidence>
<proteinExistence type="inferred from homology"/>
<evidence type="ECO:0000256" key="5">
    <source>
        <dbReference type="ARBA" id="ARBA00022695"/>
    </source>
</evidence>
<dbReference type="InterPro" id="IPR036397">
    <property type="entry name" value="RNaseH_sf"/>
</dbReference>
<name>A0ABD0MM87_CIRMR</name>
<dbReference type="CDD" id="cd09274">
    <property type="entry name" value="RNase_HI_RT_Ty3"/>
    <property type="match status" value="1"/>
</dbReference>
<dbReference type="PANTHER" id="PTHR37984">
    <property type="entry name" value="PROTEIN CBG26694"/>
    <property type="match status" value="1"/>
</dbReference>
<dbReference type="InterPro" id="IPR023780">
    <property type="entry name" value="Chromo_domain"/>
</dbReference>
<evidence type="ECO:0000256" key="2">
    <source>
        <dbReference type="ARBA" id="ARBA00010879"/>
    </source>
</evidence>
<dbReference type="SMART" id="SM00298">
    <property type="entry name" value="CHROMO"/>
    <property type="match status" value="1"/>
</dbReference>
<dbReference type="CDD" id="cd01647">
    <property type="entry name" value="RT_LTR"/>
    <property type="match status" value="1"/>
</dbReference>
<dbReference type="GO" id="GO:0005634">
    <property type="term" value="C:nucleus"/>
    <property type="evidence" value="ECO:0007669"/>
    <property type="project" value="UniProtKB-SubCell"/>
</dbReference>
<dbReference type="InterPro" id="IPR050951">
    <property type="entry name" value="Retrovirus_Pol_polyprotein"/>
</dbReference>
<dbReference type="PROSITE" id="PS50878">
    <property type="entry name" value="RT_POL"/>
    <property type="match status" value="1"/>
</dbReference>
<evidence type="ECO:0000259" key="14">
    <source>
        <dbReference type="PROSITE" id="PS50013"/>
    </source>
</evidence>
<dbReference type="InterPro" id="IPR043128">
    <property type="entry name" value="Rev_trsase/Diguanyl_cyclase"/>
</dbReference>
<dbReference type="Proteomes" id="UP001529510">
    <property type="component" value="Unassembled WGS sequence"/>
</dbReference>
<keyword evidence="8" id="KW-0378">Hydrolase</keyword>
<dbReference type="EMBL" id="JAMKFB020000399">
    <property type="protein sequence ID" value="KAL0149641.1"/>
    <property type="molecule type" value="Genomic_DNA"/>
</dbReference>
<evidence type="ECO:0000259" key="15">
    <source>
        <dbReference type="PROSITE" id="PS50878"/>
    </source>
</evidence>
<accession>A0ABD0MM87</accession>
<dbReference type="Gene3D" id="3.30.70.270">
    <property type="match status" value="1"/>
</dbReference>
<evidence type="ECO:0000256" key="8">
    <source>
        <dbReference type="ARBA" id="ARBA00022801"/>
    </source>
</evidence>
<dbReference type="GO" id="GO:0004523">
    <property type="term" value="F:RNA-DNA hybrid ribonuclease activity"/>
    <property type="evidence" value="ECO:0007669"/>
    <property type="project" value="UniProtKB-EC"/>
</dbReference>
<evidence type="ECO:0000313" key="17">
    <source>
        <dbReference type="EMBL" id="KAL0149641.1"/>
    </source>
</evidence>
<dbReference type="InterPro" id="IPR005162">
    <property type="entry name" value="Retrotrans_gag_dom"/>
</dbReference>
<dbReference type="InterPro" id="IPR041588">
    <property type="entry name" value="Integrase_H2C2"/>
</dbReference>
<feature type="coiled-coil region" evidence="11">
    <location>
        <begin position="108"/>
        <end position="135"/>
    </location>
</feature>
<protein>
    <recommendedName>
        <fullName evidence="10">Gypsy retrotransposon integrase-like protein 1</fullName>
        <ecNumber evidence="3">3.1.26.4</ecNumber>
    </recommendedName>
</protein>
<keyword evidence="13" id="KW-0472">Membrane</keyword>
<dbReference type="Gene3D" id="3.30.420.10">
    <property type="entry name" value="Ribonuclease H-like superfamily/Ribonuclease H"/>
    <property type="match status" value="1"/>
</dbReference>
<evidence type="ECO:0000256" key="7">
    <source>
        <dbReference type="ARBA" id="ARBA00022759"/>
    </source>
</evidence>
<dbReference type="InterPro" id="IPR001584">
    <property type="entry name" value="Integrase_cat-core"/>
</dbReference>
<dbReference type="Pfam" id="PF03732">
    <property type="entry name" value="Retrotrans_gag"/>
    <property type="match status" value="1"/>
</dbReference>
<dbReference type="InterPro" id="IPR000953">
    <property type="entry name" value="Chromo/chromo_shadow_dom"/>
</dbReference>
<dbReference type="SUPFAM" id="SSF54160">
    <property type="entry name" value="Chromo domain-like"/>
    <property type="match status" value="1"/>
</dbReference>
<evidence type="ECO:0000256" key="3">
    <source>
        <dbReference type="ARBA" id="ARBA00012180"/>
    </source>
</evidence>
<dbReference type="InterPro" id="IPR016197">
    <property type="entry name" value="Chromo-like_dom_sf"/>
</dbReference>
<feature type="transmembrane region" description="Helical" evidence="13">
    <location>
        <begin position="61"/>
        <end position="82"/>
    </location>
</feature>
<sequence length="1290" mass="143928">NQLASRFACLMVLQLCIPYRFILSVFPRAGSRLLPKDSLFFSAMIAQRRVEIRSPCLFIRYYLQGGALGGLFSLNTVFFLFLNKPIFASESPESIMTERTLHQQGVLLGSQAAQLNAARREVEGLNAQVADLMFQVTELRQAVSSGGLSSPASHGNFPEPHANSPPLYNGDPNSCRSFLAQCALVFSLQARRYATEEARIAFVLTILTGRAQEWGVAVWENQAPCCRSFRAFREEMTALFERSARGDEEATQLSQLSQVRTSITDYSIRFKILAAACLWNPEALRAHFLDGLCVAIKDEVAILDLPRDLEEVIDLCLRVETRLTARRHRRLSPSSWRAPAVPSVGSPPTLPAKEPMQLGRSRLTPDQKQHRLLQGLCLYCGAPERRVRVGAISTSSPTPRTLLPFCLDFKGGSHTGKALIDSGAEGNFLDAATARRWRIPTLPLTQPKPVRTLAGLPFASITHVTPHAKAADLVGVPEEYLDFGAVFSKSQACSLPPHRRYDCAIDLLPGTSPPRGRLYSLSGPEREAMDKYIHESLQAGLIRPSSSPAGAGFFFVQKKDGSLRPCIDYRGLNEITIKNKYPLTFHGARVFSKLDLRNAYHLVRIREGDEWKTAFNTPSGHYEYLVLPFGLTNAPAVFQNLVNDVLGDMLNRFVFVYLDDIIIFSPSLQEHTRHVRQVLQRLLENQLFVKAEKCEFHADTVSFLGFVISPRGIEPDRAKVKAVTEWPVPDSWDPKRQLIVGVDASAVRVGAVLSQRSELDGKVHLCAFFSHCLSPAERNYDIGNRELLAVRLALGEWRHWLEGSARPFLVWTDHKNVEYICSAKRLSSRQARWALFFDRFNFTLSYRPRSRNTKPDALSRLFEVPETVLATDAVLPKEVVVGALVWGIERRVEEASRGVQVPRECRAGRLFVPVALRPDVLQWCHSSKQFVHPGIRGTLASIRQRFWWPSLVPDVKQFMLACSVCAQCKTSNLPPAGLLRPLPIPTRPWSHIALDFVTGLPPSRGNTVILTVVDRFSNAVHFIPLPKLPSARETAQLMTDQVFQLHGLPTDVVSDRGPQFTSWFWKEFCRQIGASVSLSSGFHPQTNGQCERANQDLERGLLCLTSHNPGTRCCGSLSSDVCSALPSHVDEGQKGFGSNLSENQGSGRSLSGFSFYLCVWSMSMALYQGLASLGTFSVKPVFSSPLNPGGHVPTPPPPRLVDGSPVFTVKRLLDVRRCGRGFQYLVDWEGYGAEERCWVPACDILDRSLIRGFHQRRVCFLVPGRDRSPKILFFPAVIAQRRVEIRSPCL</sequence>
<feature type="domain" description="Chromo" evidence="14">
    <location>
        <begin position="1207"/>
        <end position="1257"/>
    </location>
</feature>
<keyword evidence="9" id="KW-0695">RNA-directed DNA polymerase</keyword>
<dbReference type="Pfam" id="PF17921">
    <property type="entry name" value="Integrase_H2C2"/>
    <property type="match status" value="1"/>
</dbReference>
<keyword evidence="5" id="KW-0548">Nucleotidyltransferase</keyword>
<dbReference type="EC" id="3.1.26.4" evidence="3"/>
<evidence type="ECO:0000259" key="16">
    <source>
        <dbReference type="PROSITE" id="PS50994"/>
    </source>
</evidence>
<evidence type="ECO:0000256" key="13">
    <source>
        <dbReference type="SAM" id="Phobius"/>
    </source>
</evidence>
<dbReference type="PROSITE" id="PS50013">
    <property type="entry name" value="CHROMO_2"/>
    <property type="match status" value="1"/>
</dbReference>
<keyword evidence="13" id="KW-0812">Transmembrane</keyword>
<evidence type="ECO:0000256" key="10">
    <source>
        <dbReference type="ARBA" id="ARBA00039658"/>
    </source>
</evidence>
<keyword evidence="4" id="KW-0808">Transferase</keyword>
<feature type="non-terminal residue" evidence="17">
    <location>
        <position position="1"/>
    </location>
</feature>
<comment type="subcellular location">
    <subcellularLocation>
        <location evidence="1">Nucleus</location>
    </subcellularLocation>
</comment>
<evidence type="ECO:0000256" key="1">
    <source>
        <dbReference type="ARBA" id="ARBA00004123"/>
    </source>
</evidence>
<feature type="region of interest" description="Disordered" evidence="12">
    <location>
        <begin position="145"/>
        <end position="168"/>
    </location>
</feature>
<feature type="domain" description="Integrase catalytic" evidence="16">
    <location>
        <begin position="984"/>
        <end position="1101"/>
    </location>
</feature>
<dbReference type="CDD" id="cd00303">
    <property type="entry name" value="retropepsin_like"/>
    <property type="match status" value="1"/>
</dbReference>
<evidence type="ECO:0000256" key="12">
    <source>
        <dbReference type="SAM" id="MobiDB-lite"/>
    </source>
</evidence>
<dbReference type="InterPro" id="IPR043502">
    <property type="entry name" value="DNA/RNA_pol_sf"/>
</dbReference>
<keyword evidence="11" id="KW-0175">Coiled coil</keyword>
<keyword evidence="7" id="KW-0255">Endonuclease</keyword>
<organism evidence="17 18">
    <name type="scientific">Cirrhinus mrigala</name>
    <name type="common">Mrigala</name>
    <dbReference type="NCBI Taxonomy" id="683832"/>
    <lineage>
        <taxon>Eukaryota</taxon>
        <taxon>Metazoa</taxon>
        <taxon>Chordata</taxon>
        <taxon>Craniata</taxon>
        <taxon>Vertebrata</taxon>
        <taxon>Euteleostomi</taxon>
        <taxon>Actinopterygii</taxon>
        <taxon>Neopterygii</taxon>
        <taxon>Teleostei</taxon>
        <taxon>Ostariophysi</taxon>
        <taxon>Cypriniformes</taxon>
        <taxon>Cyprinidae</taxon>
        <taxon>Labeoninae</taxon>
        <taxon>Labeonini</taxon>
        <taxon>Cirrhinus</taxon>
    </lineage>
</organism>
<dbReference type="Gene3D" id="1.10.340.70">
    <property type="match status" value="1"/>
</dbReference>
<comment type="caution">
    <text evidence="17">The sequence shown here is derived from an EMBL/GenBank/DDBJ whole genome shotgun (WGS) entry which is preliminary data.</text>
</comment>
<dbReference type="GO" id="GO:0003964">
    <property type="term" value="F:RNA-directed DNA polymerase activity"/>
    <property type="evidence" value="ECO:0007669"/>
    <property type="project" value="UniProtKB-KW"/>
</dbReference>
<dbReference type="SUPFAM" id="SSF53098">
    <property type="entry name" value="Ribonuclease H-like"/>
    <property type="match status" value="1"/>
</dbReference>
<dbReference type="Pfam" id="PF17917">
    <property type="entry name" value="RT_RNaseH"/>
    <property type="match status" value="1"/>
</dbReference>
<dbReference type="Gene3D" id="2.40.50.40">
    <property type="match status" value="1"/>
</dbReference>
<reference evidence="17 18" key="1">
    <citation type="submission" date="2024-05" db="EMBL/GenBank/DDBJ databases">
        <title>Genome sequencing and assembly of Indian major carp, Cirrhinus mrigala (Hamilton, 1822).</title>
        <authorList>
            <person name="Mohindra V."/>
            <person name="Chowdhury L.M."/>
            <person name="Lal K."/>
            <person name="Jena J.K."/>
        </authorList>
    </citation>
    <scope>NUCLEOTIDE SEQUENCE [LARGE SCALE GENOMIC DNA]</scope>
    <source>
        <strain evidence="17">CM1030</strain>
        <tissue evidence="17">Blood</tissue>
    </source>
</reference>
<dbReference type="InterPro" id="IPR041373">
    <property type="entry name" value="RT_RNaseH"/>
</dbReference>
<feature type="region of interest" description="Disordered" evidence="12">
    <location>
        <begin position="335"/>
        <end position="356"/>
    </location>
</feature>
<dbReference type="Pfam" id="PF00078">
    <property type="entry name" value="RVT_1"/>
    <property type="match status" value="1"/>
</dbReference>
<dbReference type="Pfam" id="PF00665">
    <property type="entry name" value="rve"/>
    <property type="match status" value="1"/>
</dbReference>
<dbReference type="InterPro" id="IPR012337">
    <property type="entry name" value="RNaseH-like_sf"/>
</dbReference>
<comment type="similarity">
    <text evidence="2">Belongs to the beta type-B retroviral polymerase family. HERV class-II K(HML-2) pol subfamily.</text>
</comment>
<dbReference type="Gene3D" id="3.10.10.10">
    <property type="entry name" value="HIV Type 1 Reverse Transcriptase, subunit A, domain 1"/>
    <property type="match status" value="1"/>
</dbReference>
<dbReference type="PANTHER" id="PTHR37984:SF5">
    <property type="entry name" value="PROTEIN NYNRIN-LIKE"/>
    <property type="match status" value="1"/>
</dbReference>
<evidence type="ECO:0000256" key="9">
    <source>
        <dbReference type="ARBA" id="ARBA00022918"/>
    </source>
</evidence>
<keyword evidence="6" id="KW-0540">Nuclease</keyword>
<evidence type="ECO:0000256" key="11">
    <source>
        <dbReference type="SAM" id="Coils"/>
    </source>
</evidence>
<dbReference type="InterPro" id="IPR000477">
    <property type="entry name" value="RT_dom"/>
</dbReference>
<evidence type="ECO:0000256" key="4">
    <source>
        <dbReference type="ARBA" id="ARBA00022679"/>
    </source>
</evidence>
<gene>
    <name evidence="17" type="ORF">M9458_055168</name>
</gene>